<feature type="domain" description="Aminotransferase class V" evidence="9">
    <location>
        <begin position="36"/>
        <end position="405"/>
    </location>
</feature>
<reference evidence="11" key="1">
    <citation type="journal article" date="2019" name="Int. J. Syst. Evol. Microbiol.">
        <title>The Global Catalogue of Microorganisms (GCM) 10K type strain sequencing project: providing services to taxonomists for standard genome sequencing and annotation.</title>
        <authorList>
            <consortium name="The Broad Institute Genomics Platform"/>
            <consortium name="The Broad Institute Genome Sequencing Center for Infectious Disease"/>
            <person name="Wu L."/>
            <person name="Ma J."/>
        </authorList>
    </citation>
    <scope>NUCLEOTIDE SEQUENCE [LARGE SCALE GENOMIC DNA]</scope>
    <source>
        <strain evidence="11">CGMCC 1.15341</strain>
    </source>
</reference>
<dbReference type="InterPro" id="IPR015422">
    <property type="entry name" value="PyrdxlP-dep_Trfase_small"/>
</dbReference>
<dbReference type="InterPro" id="IPR000192">
    <property type="entry name" value="Aminotrans_V_dom"/>
</dbReference>
<dbReference type="SUPFAM" id="SSF53383">
    <property type="entry name" value="PLP-dependent transferases"/>
    <property type="match status" value="1"/>
</dbReference>
<keyword evidence="7" id="KW-0663">Pyridoxal phosphate</keyword>
<dbReference type="Pfam" id="PF00266">
    <property type="entry name" value="Aminotran_5"/>
    <property type="match status" value="1"/>
</dbReference>
<evidence type="ECO:0000256" key="6">
    <source>
        <dbReference type="ARBA" id="ARBA00022679"/>
    </source>
</evidence>
<comment type="cofactor">
    <cofactor evidence="1">
        <name>pyridoxal 5'-phosphate</name>
        <dbReference type="ChEBI" id="CHEBI:597326"/>
    </cofactor>
</comment>
<dbReference type="InterPro" id="IPR016454">
    <property type="entry name" value="Cysteine_dSase"/>
</dbReference>
<dbReference type="InterPro" id="IPR015421">
    <property type="entry name" value="PyrdxlP-dep_Trfase_major"/>
</dbReference>
<keyword evidence="6" id="KW-0808">Transferase</keyword>
<dbReference type="PANTHER" id="PTHR43586:SF8">
    <property type="entry name" value="CYSTEINE DESULFURASE 1, CHLOROPLASTIC"/>
    <property type="match status" value="1"/>
</dbReference>
<dbReference type="InterPro" id="IPR015424">
    <property type="entry name" value="PyrdxlP-dep_Trfase"/>
</dbReference>
<dbReference type="PIRSF" id="PIRSF005572">
    <property type="entry name" value="NifS"/>
    <property type="match status" value="1"/>
</dbReference>
<evidence type="ECO:0000313" key="11">
    <source>
        <dbReference type="Proteomes" id="UP000629025"/>
    </source>
</evidence>
<dbReference type="EMBL" id="BMIJ01000007">
    <property type="protein sequence ID" value="GGC05931.1"/>
    <property type="molecule type" value="Genomic_DNA"/>
</dbReference>
<evidence type="ECO:0000256" key="7">
    <source>
        <dbReference type="ARBA" id="ARBA00022898"/>
    </source>
</evidence>
<dbReference type="Gene3D" id="3.90.1150.10">
    <property type="entry name" value="Aspartate Aminotransferase, domain 1"/>
    <property type="match status" value="1"/>
</dbReference>
<dbReference type="RefSeq" id="WP_308421610.1">
    <property type="nucleotide sequence ID" value="NZ_BMIJ01000007.1"/>
</dbReference>
<protein>
    <recommendedName>
        <fullName evidence="5">Probable cysteine desulfurase</fullName>
        <ecNumber evidence="4">2.8.1.7</ecNumber>
    </recommendedName>
</protein>
<evidence type="ECO:0000256" key="2">
    <source>
        <dbReference type="ARBA" id="ARBA00002824"/>
    </source>
</evidence>
<comment type="catalytic activity">
    <reaction evidence="8">
        <text>(sulfur carrier)-H + L-cysteine = (sulfur carrier)-SH + L-alanine</text>
        <dbReference type="Rhea" id="RHEA:43892"/>
        <dbReference type="Rhea" id="RHEA-COMP:14737"/>
        <dbReference type="Rhea" id="RHEA-COMP:14739"/>
        <dbReference type="ChEBI" id="CHEBI:29917"/>
        <dbReference type="ChEBI" id="CHEBI:35235"/>
        <dbReference type="ChEBI" id="CHEBI:57972"/>
        <dbReference type="ChEBI" id="CHEBI:64428"/>
        <dbReference type="EC" id="2.8.1.7"/>
    </reaction>
</comment>
<keyword evidence="11" id="KW-1185">Reference proteome</keyword>
<comment type="caution">
    <text evidence="10">The sequence shown here is derived from an EMBL/GenBank/DDBJ whole genome shotgun (WGS) entry which is preliminary data.</text>
</comment>
<dbReference type="PANTHER" id="PTHR43586">
    <property type="entry name" value="CYSTEINE DESULFURASE"/>
    <property type="match status" value="1"/>
</dbReference>
<dbReference type="EC" id="2.8.1.7" evidence="4"/>
<gene>
    <name evidence="10" type="ORF">GCM10011352_35180</name>
</gene>
<accession>A0ABQ1KT81</accession>
<comment type="function">
    <text evidence="2">Catalyzes the removal of elemental sulfur and selenium atoms from L-cysteine, L-cystine, L-selenocysteine, and L-selenocystine to produce L-alanine.</text>
</comment>
<comment type="similarity">
    <text evidence="3">Belongs to the class-V pyridoxal-phosphate-dependent aminotransferase family. Csd subfamily.</text>
</comment>
<dbReference type="Proteomes" id="UP000629025">
    <property type="component" value="Unassembled WGS sequence"/>
</dbReference>
<evidence type="ECO:0000256" key="3">
    <source>
        <dbReference type="ARBA" id="ARBA00010447"/>
    </source>
</evidence>
<sequence>MNESMLFTDADNLALAKRCRGDFPLLSRQMHGRPLVYLDNAATSQKPQAVLDALQYYYQQQNANVHRGVYQLSEEATSAYEGARARVQRFINAAGVEEIIFLRGTTEAINLVAQAYARPRLQPGDEVLISAIEHHSNIVPWQIVCRQTGAQLRVIPVLDSGELDQAGFAELLSPRVRLLALTHVSNALGTINPVKEMIAQAHQQGIPVLIDGAQAVPHLRVDVQALDADFYAFSGHKLYGPTGIGALYGKRRLLEDMEPWQGGGEMIIQVSFEHTDYNQLPYKFEAGTPNIADAIGLAAALDYVDNLGLEAIAEQEQQLLDYGTQALQRVPGLRLIGTAQHKAAILSFVMEQAHPHDISTILDRCGVAVRAGHHCAMPLMQRFGIAGTARASLALYNTRDDIDVLVDALHEVVRMFGAPMAEGGQ</sequence>
<evidence type="ECO:0000256" key="4">
    <source>
        <dbReference type="ARBA" id="ARBA00012239"/>
    </source>
</evidence>
<name>A0ABQ1KT81_9GAMM</name>
<dbReference type="Gene3D" id="3.40.640.10">
    <property type="entry name" value="Type I PLP-dependent aspartate aminotransferase-like (Major domain)"/>
    <property type="match status" value="1"/>
</dbReference>
<evidence type="ECO:0000313" key="10">
    <source>
        <dbReference type="EMBL" id="GGC05931.1"/>
    </source>
</evidence>
<evidence type="ECO:0000256" key="8">
    <source>
        <dbReference type="ARBA" id="ARBA00050776"/>
    </source>
</evidence>
<evidence type="ECO:0000256" key="1">
    <source>
        <dbReference type="ARBA" id="ARBA00001933"/>
    </source>
</evidence>
<evidence type="ECO:0000256" key="5">
    <source>
        <dbReference type="ARBA" id="ARBA00021850"/>
    </source>
</evidence>
<dbReference type="CDD" id="cd06453">
    <property type="entry name" value="SufS_like"/>
    <property type="match status" value="1"/>
</dbReference>
<evidence type="ECO:0000259" key="9">
    <source>
        <dbReference type="Pfam" id="PF00266"/>
    </source>
</evidence>
<organism evidence="10 11">
    <name type="scientific">Marinobacterium zhoushanense</name>
    <dbReference type="NCBI Taxonomy" id="1679163"/>
    <lineage>
        <taxon>Bacteria</taxon>
        <taxon>Pseudomonadati</taxon>
        <taxon>Pseudomonadota</taxon>
        <taxon>Gammaproteobacteria</taxon>
        <taxon>Oceanospirillales</taxon>
        <taxon>Oceanospirillaceae</taxon>
        <taxon>Marinobacterium</taxon>
    </lineage>
</organism>
<dbReference type="InterPro" id="IPR010970">
    <property type="entry name" value="Cys_dSase_SufS"/>
</dbReference>
<proteinExistence type="inferred from homology"/>
<dbReference type="NCBIfam" id="TIGR01979">
    <property type="entry name" value="sufS"/>
    <property type="match status" value="1"/>
</dbReference>